<dbReference type="AlphaFoldDB" id="A0A4S3TR59"/>
<keyword evidence="5" id="KW-1185">Reference proteome</keyword>
<reference evidence="4 5" key="1">
    <citation type="submission" date="2018-10" db="EMBL/GenBank/DDBJ databases">
        <title>Natronolimnobius sp. XQ-INN 246 isolated from Inner Mongolia Autonomous Region of China.</title>
        <authorList>
            <person name="Xue Q."/>
        </authorList>
    </citation>
    <scope>NUCLEOTIDE SEQUENCE [LARGE SCALE GENOMIC DNA]</scope>
    <source>
        <strain evidence="4 5">XQ-INN 246</strain>
    </source>
</reference>
<dbReference type="Pfam" id="PF04967">
    <property type="entry name" value="HTH_10"/>
    <property type="match status" value="1"/>
</dbReference>
<accession>A0A4S3TR59</accession>
<dbReference type="EMBL" id="RBZW01000021">
    <property type="protein sequence ID" value="THE65058.1"/>
    <property type="molecule type" value="Genomic_DNA"/>
</dbReference>
<dbReference type="PANTHER" id="PTHR34236:SF1">
    <property type="entry name" value="DIMETHYL SULFOXIDE REDUCTASE TRANSCRIPTIONAL ACTIVATOR"/>
    <property type="match status" value="1"/>
</dbReference>
<name>A0A4S3TR59_9EURY</name>
<dbReference type="InterPro" id="IPR007050">
    <property type="entry name" value="HTH_bacterioopsin"/>
</dbReference>
<organism evidence="4 5">
    <name type="scientific">Salinadaptatus halalkaliphilus</name>
    <dbReference type="NCBI Taxonomy" id="2419781"/>
    <lineage>
        <taxon>Archaea</taxon>
        <taxon>Methanobacteriati</taxon>
        <taxon>Methanobacteriota</taxon>
        <taxon>Stenosarchaea group</taxon>
        <taxon>Halobacteria</taxon>
        <taxon>Halobacteriales</taxon>
        <taxon>Natrialbaceae</taxon>
        <taxon>Salinadaptatus</taxon>
    </lineage>
</organism>
<evidence type="ECO:0000259" key="3">
    <source>
        <dbReference type="Pfam" id="PF04967"/>
    </source>
</evidence>
<evidence type="ECO:0000256" key="2">
    <source>
        <dbReference type="ARBA" id="ARBA00023163"/>
    </source>
</evidence>
<sequence>MAVQERAEMLQLSLDLWHPNCWTLEVTDDQDGGMYGHGAYTTDEGTAMGRFTMYGKTTADIQTLIDRARASSLTEMVSVAEHDYNTNPGQTGVSTPGNATKDVFVEFQSENSIDHSFVSRGFIYDGPVHIHGGREYWTVITHKERDLIDNDLASIQSEMNAEINVQQISPYQHARDPISEREVLSARQQEVLKLARSNGYYSYPRETTSRELASKLDISKTTFLEHLRKAEAKLLGPGTDE</sequence>
<feature type="domain" description="HTH bat-type" evidence="3">
    <location>
        <begin position="184"/>
        <end position="235"/>
    </location>
</feature>
<keyword evidence="2" id="KW-0804">Transcription</keyword>
<gene>
    <name evidence="4" type="ORF">D8Y22_07470</name>
</gene>
<evidence type="ECO:0000256" key="1">
    <source>
        <dbReference type="ARBA" id="ARBA00023015"/>
    </source>
</evidence>
<dbReference type="Gene3D" id="1.10.10.10">
    <property type="entry name" value="Winged helix-like DNA-binding domain superfamily/Winged helix DNA-binding domain"/>
    <property type="match status" value="1"/>
</dbReference>
<evidence type="ECO:0000313" key="5">
    <source>
        <dbReference type="Proteomes" id="UP000318864"/>
    </source>
</evidence>
<proteinExistence type="predicted"/>
<comment type="caution">
    <text evidence="4">The sequence shown here is derived from an EMBL/GenBank/DDBJ whole genome shotgun (WGS) entry which is preliminary data.</text>
</comment>
<protein>
    <recommendedName>
        <fullName evidence="3">HTH bat-type domain-containing protein</fullName>
    </recommendedName>
</protein>
<dbReference type="PANTHER" id="PTHR34236">
    <property type="entry name" value="DIMETHYL SULFOXIDE REDUCTASE TRANSCRIPTIONAL ACTIVATOR"/>
    <property type="match status" value="1"/>
</dbReference>
<dbReference type="InterPro" id="IPR036388">
    <property type="entry name" value="WH-like_DNA-bd_sf"/>
</dbReference>
<dbReference type="Proteomes" id="UP000318864">
    <property type="component" value="Unassembled WGS sequence"/>
</dbReference>
<evidence type="ECO:0000313" key="4">
    <source>
        <dbReference type="EMBL" id="THE65058.1"/>
    </source>
</evidence>
<keyword evidence="1" id="KW-0805">Transcription regulation</keyword>